<comment type="caution">
    <text evidence="2">The sequence shown here is derived from an EMBL/GenBank/DDBJ whole genome shotgun (WGS) entry which is preliminary data.</text>
</comment>
<keyword evidence="3" id="KW-1185">Reference proteome</keyword>
<dbReference type="EMBL" id="BLAY01000150">
    <property type="protein sequence ID" value="GET42143.1"/>
    <property type="molecule type" value="Genomic_DNA"/>
</dbReference>
<evidence type="ECO:0000313" key="2">
    <source>
        <dbReference type="EMBL" id="GET42143.1"/>
    </source>
</evidence>
<evidence type="ECO:0000256" key="1">
    <source>
        <dbReference type="SAM" id="MobiDB-lite"/>
    </source>
</evidence>
<evidence type="ECO:0000313" key="3">
    <source>
        <dbReference type="Proteomes" id="UP001050975"/>
    </source>
</evidence>
<sequence>MVGRGIGVSKVVSLAICAESEGYPEIALGFWQKAFELETGEKTPTKPVKQSSAKSVSPKTATASLTASATNLKAPTLVADLPPHLQPGSIVTMQPVDA</sequence>
<reference evidence="2" key="1">
    <citation type="submission" date="2019-10" db="EMBL/GenBank/DDBJ databases">
        <title>Draft genome sequece of Microseira wollei NIES-4236.</title>
        <authorList>
            <person name="Yamaguchi H."/>
            <person name="Suzuki S."/>
            <person name="Kawachi M."/>
        </authorList>
    </citation>
    <scope>NUCLEOTIDE SEQUENCE</scope>
    <source>
        <strain evidence="2">NIES-4236</strain>
    </source>
</reference>
<name>A0AAV3XHT0_9CYAN</name>
<protein>
    <submittedName>
        <fullName evidence="2">Uncharacterized protein</fullName>
    </submittedName>
</protein>
<organism evidence="2 3">
    <name type="scientific">Microseira wollei NIES-4236</name>
    <dbReference type="NCBI Taxonomy" id="2530354"/>
    <lineage>
        <taxon>Bacteria</taxon>
        <taxon>Bacillati</taxon>
        <taxon>Cyanobacteriota</taxon>
        <taxon>Cyanophyceae</taxon>
        <taxon>Oscillatoriophycideae</taxon>
        <taxon>Aerosakkonematales</taxon>
        <taxon>Aerosakkonemataceae</taxon>
        <taxon>Microseira</taxon>
    </lineage>
</organism>
<dbReference type="Proteomes" id="UP001050975">
    <property type="component" value="Unassembled WGS sequence"/>
</dbReference>
<accession>A0AAV3XHT0</accession>
<proteinExistence type="predicted"/>
<gene>
    <name evidence="2" type="ORF">MiSe_69570</name>
</gene>
<dbReference type="RefSeq" id="WP_226589245.1">
    <property type="nucleotide sequence ID" value="NZ_BLAY01000150.1"/>
</dbReference>
<feature type="region of interest" description="Disordered" evidence="1">
    <location>
        <begin position="40"/>
        <end position="60"/>
    </location>
</feature>
<feature type="compositionally biased region" description="Polar residues" evidence="1">
    <location>
        <begin position="48"/>
        <end position="58"/>
    </location>
</feature>
<dbReference type="AlphaFoldDB" id="A0AAV3XHT0"/>